<evidence type="ECO:0000313" key="1">
    <source>
        <dbReference type="EMBL" id="HIU58464.1"/>
    </source>
</evidence>
<name>A0A9D1MDW6_9FIRM</name>
<dbReference type="SUPFAM" id="SSF69304">
    <property type="entry name" value="Tricorn protease N-terminal domain"/>
    <property type="match status" value="1"/>
</dbReference>
<dbReference type="AlphaFoldDB" id="A0A9D1MDW6"/>
<proteinExistence type="predicted"/>
<reference evidence="1" key="2">
    <citation type="journal article" date="2021" name="PeerJ">
        <title>Extensive microbial diversity within the chicken gut microbiome revealed by metagenomics and culture.</title>
        <authorList>
            <person name="Gilroy R."/>
            <person name="Ravi A."/>
            <person name="Getino M."/>
            <person name="Pursley I."/>
            <person name="Horton D.L."/>
            <person name="Alikhan N.F."/>
            <person name="Baker D."/>
            <person name="Gharbi K."/>
            <person name="Hall N."/>
            <person name="Watson M."/>
            <person name="Adriaenssens E.M."/>
            <person name="Foster-Nyarko E."/>
            <person name="Jarju S."/>
            <person name="Secka A."/>
            <person name="Antonio M."/>
            <person name="Oren A."/>
            <person name="Chaudhuri R.R."/>
            <person name="La Ragione R."/>
            <person name="Hildebrand F."/>
            <person name="Pallen M.J."/>
        </authorList>
    </citation>
    <scope>NUCLEOTIDE SEQUENCE</scope>
    <source>
        <strain evidence="1">11687</strain>
    </source>
</reference>
<evidence type="ECO:0000313" key="2">
    <source>
        <dbReference type="Proteomes" id="UP000824081"/>
    </source>
</evidence>
<comment type="caution">
    <text evidence="1">The sequence shown here is derived from an EMBL/GenBank/DDBJ whole genome shotgun (WGS) entry which is preliminary data.</text>
</comment>
<dbReference type="EMBL" id="DVMZ01000002">
    <property type="protein sequence ID" value="HIU58464.1"/>
    <property type="molecule type" value="Genomic_DNA"/>
</dbReference>
<reference evidence="1" key="1">
    <citation type="submission" date="2020-10" db="EMBL/GenBank/DDBJ databases">
        <authorList>
            <person name="Gilroy R."/>
        </authorList>
    </citation>
    <scope>NUCLEOTIDE SEQUENCE</scope>
    <source>
        <strain evidence="1">11687</strain>
    </source>
</reference>
<organism evidence="1 2">
    <name type="scientific">Candidatus Scatosoma pullistercoris</name>
    <dbReference type="NCBI Taxonomy" id="2840934"/>
    <lineage>
        <taxon>Bacteria</taxon>
        <taxon>Bacillati</taxon>
        <taxon>Bacillota</taxon>
        <taxon>Clostridia</taxon>
        <taxon>Candidatus Scatosoma</taxon>
    </lineage>
</organism>
<dbReference type="Proteomes" id="UP000824081">
    <property type="component" value="Unassembled WGS sequence"/>
</dbReference>
<dbReference type="InterPro" id="IPR011042">
    <property type="entry name" value="6-blade_b-propeller_TolB-like"/>
</dbReference>
<dbReference type="InterPro" id="IPR011659">
    <property type="entry name" value="WD40"/>
</dbReference>
<accession>A0A9D1MDW6</accession>
<dbReference type="Gene3D" id="2.120.10.30">
    <property type="entry name" value="TolB, C-terminal domain"/>
    <property type="match status" value="1"/>
</dbReference>
<dbReference type="Pfam" id="PF07676">
    <property type="entry name" value="PD40"/>
    <property type="match status" value="1"/>
</dbReference>
<sequence>MIFAFSDGEKVGVYRDGKVEKRDSAYIVRYRETALRDAKRREWKTQGHTAQLLSEGLYTGEEEVVAAVHGVSLTADENRVLYAFTVNESSGIYCKYLDDEANSEGHIVSSNEADFMSVACNEQGEMLASVQTDAVTARIAVFQKESGDYKCVTDGDSLDENPSFSPDGKSVLFNSYGVGRDANNNFVAYMPSEIYRLNLATLDVETVVSDEKNSYIKPVEDEEGNLYCIRKPGKEKTGGNPVVEILLIPVRIVQAIAGFISAFVMCFTGKNLVSGGSGRAVDSGGGAAKNGRPNAGKAFVNNNLLNVDKELKKNKKQEDYGFIPSSWKLVRIGTDGKEAAEIASGVADFCLVRENGAKTIVYTNGRHIFSIREGEKRKKLIDTDFCLKVGSVFPAASSDQLYDFF</sequence>
<protein>
    <submittedName>
        <fullName evidence="1">PD40 domain-containing protein</fullName>
    </submittedName>
</protein>
<gene>
    <name evidence="1" type="ORF">IAC57_00030</name>
</gene>